<evidence type="ECO:0000256" key="6">
    <source>
        <dbReference type="ARBA" id="ARBA00023004"/>
    </source>
</evidence>
<keyword evidence="8" id="KW-0223">Dioxygenase</keyword>
<dbReference type="InterPro" id="IPR012864">
    <property type="entry name" value="PCO/ADO"/>
</dbReference>
<reference evidence="9" key="1">
    <citation type="journal article" date="2016" name="Nature">
        <title>The genome of the seagrass Zostera marina reveals angiosperm adaptation to the sea.</title>
        <authorList>
            <person name="Olsen J.L."/>
            <person name="Rouze P."/>
            <person name="Verhelst B."/>
            <person name="Lin Y.-C."/>
            <person name="Bayer T."/>
            <person name="Collen J."/>
            <person name="Dattolo E."/>
            <person name="De Paoli E."/>
            <person name="Dittami S."/>
            <person name="Maumus F."/>
            <person name="Michel G."/>
            <person name="Kersting A."/>
            <person name="Lauritano C."/>
            <person name="Lohaus R."/>
            <person name="Toepel M."/>
            <person name="Tonon T."/>
            <person name="Vanneste K."/>
            <person name="Amirebrahimi M."/>
            <person name="Brakel J."/>
            <person name="Bostroem C."/>
            <person name="Chovatia M."/>
            <person name="Grimwood J."/>
            <person name="Jenkins J.W."/>
            <person name="Jueterbock A."/>
            <person name="Mraz A."/>
            <person name="Stam W.T."/>
            <person name="Tice H."/>
            <person name="Bornberg-Bauer E."/>
            <person name="Green P.J."/>
            <person name="Pearson G.A."/>
            <person name="Procaccini G."/>
            <person name="Duarte C.M."/>
            <person name="Schmutz J."/>
            <person name="Reusch T.B.H."/>
            <person name="Van de Peer Y."/>
        </authorList>
    </citation>
    <scope>NUCLEOTIDE SEQUENCE [LARGE SCALE GENOMIC DNA]</scope>
    <source>
        <strain evidence="9">cv. Finnish</strain>
    </source>
</reference>
<comment type="cofactor">
    <cofactor evidence="1">
        <name>Fe(2+)</name>
        <dbReference type="ChEBI" id="CHEBI:29033"/>
    </cofactor>
</comment>
<dbReference type="AlphaFoldDB" id="A0A0K9NWD2"/>
<proteinExistence type="inferred from homology"/>
<comment type="catalytic activity">
    <reaction evidence="7">
        <text>L-cysteine + O2 = 3-sulfino-L-alanine + H(+)</text>
        <dbReference type="Rhea" id="RHEA:20441"/>
        <dbReference type="ChEBI" id="CHEBI:15378"/>
        <dbReference type="ChEBI" id="CHEBI:15379"/>
        <dbReference type="ChEBI" id="CHEBI:35235"/>
        <dbReference type="ChEBI" id="CHEBI:61085"/>
        <dbReference type="EC" id="1.13.11.20"/>
    </reaction>
    <physiologicalReaction direction="left-to-right" evidence="7">
        <dbReference type="Rhea" id="RHEA:20442"/>
    </physiologicalReaction>
</comment>
<keyword evidence="5" id="KW-0560">Oxidoreductase</keyword>
<keyword evidence="9" id="KW-1185">Reference proteome</keyword>
<dbReference type="PANTHER" id="PTHR22966">
    <property type="entry name" value="2-AMINOETHANETHIOL DIOXYGENASE"/>
    <property type="match status" value="1"/>
</dbReference>
<comment type="similarity">
    <text evidence="2">Belongs to the cysteine dioxygenase family.</text>
</comment>
<gene>
    <name evidence="8" type="ORF">ZOSMA_55G00020</name>
</gene>
<name>A0A0K9NWD2_ZOSMR</name>
<dbReference type="OrthoDB" id="271433at2759"/>
<keyword evidence="6" id="KW-0408">Iron</keyword>
<evidence type="ECO:0000256" key="3">
    <source>
        <dbReference type="ARBA" id="ARBA00013133"/>
    </source>
</evidence>
<dbReference type="EC" id="1.13.11.20" evidence="3"/>
<evidence type="ECO:0000313" key="9">
    <source>
        <dbReference type="Proteomes" id="UP000036987"/>
    </source>
</evidence>
<dbReference type="CDD" id="cd20289">
    <property type="entry name" value="cupin_ADO"/>
    <property type="match status" value="1"/>
</dbReference>
<protein>
    <recommendedName>
        <fullName evidence="3">cysteine dioxygenase</fullName>
        <ecNumber evidence="3">1.13.11.20</ecNumber>
    </recommendedName>
</protein>
<organism evidence="8 9">
    <name type="scientific">Zostera marina</name>
    <name type="common">Eelgrass</name>
    <dbReference type="NCBI Taxonomy" id="29655"/>
    <lineage>
        <taxon>Eukaryota</taxon>
        <taxon>Viridiplantae</taxon>
        <taxon>Streptophyta</taxon>
        <taxon>Embryophyta</taxon>
        <taxon>Tracheophyta</taxon>
        <taxon>Spermatophyta</taxon>
        <taxon>Magnoliopsida</taxon>
        <taxon>Liliopsida</taxon>
        <taxon>Zosteraceae</taxon>
        <taxon>Zostera</taxon>
    </lineage>
</organism>
<dbReference type="Pfam" id="PF07847">
    <property type="entry name" value="PCO_ADO"/>
    <property type="match status" value="1"/>
</dbReference>
<dbReference type="InterPro" id="IPR014710">
    <property type="entry name" value="RmlC-like_jellyroll"/>
</dbReference>
<dbReference type="EMBL" id="LFYR01001545">
    <property type="protein sequence ID" value="KMZ60953.1"/>
    <property type="molecule type" value="Genomic_DNA"/>
</dbReference>
<dbReference type="GO" id="GO:0070483">
    <property type="term" value="P:detection of hypoxia"/>
    <property type="evidence" value="ECO:0007669"/>
    <property type="project" value="UniProtKB-ARBA"/>
</dbReference>
<dbReference type="STRING" id="29655.A0A0K9NWD2"/>
<dbReference type="GO" id="GO:0046872">
    <property type="term" value="F:metal ion binding"/>
    <property type="evidence" value="ECO:0007669"/>
    <property type="project" value="UniProtKB-KW"/>
</dbReference>
<dbReference type="OMA" id="KVSVRCF"/>
<comment type="caution">
    <text evidence="8">The sequence shown here is derived from an EMBL/GenBank/DDBJ whole genome shotgun (WGS) entry which is preliminary data.</text>
</comment>
<evidence type="ECO:0000256" key="5">
    <source>
        <dbReference type="ARBA" id="ARBA00023002"/>
    </source>
</evidence>
<dbReference type="Proteomes" id="UP000036987">
    <property type="component" value="Unassembled WGS sequence"/>
</dbReference>
<dbReference type="PANTHER" id="PTHR22966:SF29">
    <property type="entry name" value="PLANT CYSTEINE OXIDASE 3"/>
    <property type="match status" value="1"/>
</dbReference>
<keyword evidence="4" id="KW-0479">Metal-binding</keyword>
<evidence type="ECO:0000256" key="4">
    <source>
        <dbReference type="ARBA" id="ARBA00022723"/>
    </source>
</evidence>
<dbReference type="Gene3D" id="2.60.120.10">
    <property type="entry name" value="Jelly Rolls"/>
    <property type="match status" value="1"/>
</dbReference>
<dbReference type="SUPFAM" id="SSF51182">
    <property type="entry name" value="RmlC-like cupins"/>
    <property type="match status" value="1"/>
</dbReference>
<dbReference type="GO" id="GO:0017172">
    <property type="term" value="F:cysteine dioxygenase activity"/>
    <property type="evidence" value="ECO:0007669"/>
    <property type="project" value="UniProtKB-EC"/>
</dbReference>
<evidence type="ECO:0000256" key="1">
    <source>
        <dbReference type="ARBA" id="ARBA00001954"/>
    </source>
</evidence>
<accession>A0A0K9NWD2</accession>
<evidence type="ECO:0000256" key="2">
    <source>
        <dbReference type="ARBA" id="ARBA00006622"/>
    </source>
</evidence>
<dbReference type="InterPro" id="IPR011051">
    <property type="entry name" value="RmlC_Cupin_sf"/>
</dbReference>
<evidence type="ECO:0000256" key="7">
    <source>
        <dbReference type="ARBA" id="ARBA00024284"/>
    </source>
</evidence>
<evidence type="ECO:0000313" key="8">
    <source>
        <dbReference type="EMBL" id="KMZ60953.1"/>
    </source>
</evidence>
<sequence length="254" mass="28220">MTKLSSVQSLYDLCKKTFTSSSSGTVVSPQAIRTLCSLLDTIVPADVGLRDQGGSEDERGYGFFGNRQSLRSARWAKPINYLNIFENECFSIAIFCLPTSSVIPLHDHPGMTVFSKMLYGSMHVKGYDWEDPSYSQQSGRPEESSLRLAKLSVDNVLSATCPTSILYPTTGGNLHSFTAITSCAVLDVFSPPYSNAADRVCTYYNDYPYSSFSNTEQHISQNDEEGDYAWLEKIKTPDDLYILQGRYMGPVIQP</sequence>